<evidence type="ECO:0000313" key="2">
    <source>
        <dbReference type="Proteomes" id="UP000625033"/>
    </source>
</evidence>
<organism evidence="1 2">
    <name type="scientific">Zhihengliuella flava</name>
    <dbReference type="NCBI Taxonomy" id="1285193"/>
    <lineage>
        <taxon>Bacteria</taxon>
        <taxon>Bacillati</taxon>
        <taxon>Actinomycetota</taxon>
        <taxon>Actinomycetes</taxon>
        <taxon>Micrococcales</taxon>
        <taxon>Micrococcaceae</taxon>
        <taxon>Zhihengliuella</taxon>
    </lineage>
</organism>
<dbReference type="Proteomes" id="UP000625033">
    <property type="component" value="Unassembled WGS sequence"/>
</dbReference>
<dbReference type="EMBL" id="JADOTZ010000001">
    <property type="protein sequence ID" value="MBG6084393.1"/>
    <property type="molecule type" value="Genomic_DNA"/>
</dbReference>
<name>A0A931GEG4_9MICC</name>
<sequence>MTTEPFENKTRGAQNSDIEKLKNVLKYQELKTREHLLGRIQDEPDPARARAMAESYALITGTFGGRT</sequence>
<gene>
    <name evidence="1" type="ORF">IW252_001160</name>
</gene>
<accession>A0A931GEG4</accession>
<comment type="caution">
    <text evidence="1">The sequence shown here is derived from an EMBL/GenBank/DDBJ whole genome shotgun (WGS) entry which is preliminary data.</text>
</comment>
<dbReference type="AlphaFoldDB" id="A0A931GEG4"/>
<dbReference type="RefSeq" id="WP_196835710.1">
    <property type="nucleotide sequence ID" value="NZ_JADOTZ010000001.1"/>
</dbReference>
<protein>
    <submittedName>
        <fullName evidence="1">Uncharacterized protein</fullName>
    </submittedName>
</protein>
<keyword evidence="2" id="KW-1185">Reference proteome</keyword>
<evidence type="ECO:0000313" key="1">
    <source>
        <dbReference type="EMBL" id="MBG6084393.1"/>
    </source>
</evidence>
<reference evidence="1" key="1">
    <citation type="submission" date="2020-11" db="EMBL/GenBank/DDBJ databases">
        <title>Sequencing the genomes of 1000 actinobacteria strains.</title>
        <authorList>
            <person name="Klenk H.-P."/>
        </authorList>
    </citation>
    <scope>NUCLEOTIDE SEQUENCE</scope>
    <source>
        <strain evidence="1">DSM 26152</strain>
    </source>
</reference>
<proteinExistence type="predicted"/>